<dbReference type="Gene3D" id="3.50.50.60">
    <property type="entry name" value="FAD/NAD(P)-binding domain"/>
    <property type="match status" value="1"/>
</dbReference>
<sequence length="330" mass="36864">MNIAVVGGGPAGLSLAWTMKGRRNYEVTVYEGLDNVGYKPCAWGLMNGVEEIVPLKKEHIVSEIKGFRIFLDGKVVHDIRGEERLGYIVDKPMLLRDMASKLDVKYKSNVSVREGKPYVGSEEIHADKIVFANGHYSLPKDRSVPAIQYVTDFQQDPEVVDFYFYSDLLGYAWVFPDRDGAKIGIGGYADVNFLRERLKPLVKGKTLFFHGARVSDTGIVEERLNGQYIGEALGTVYALTGEGIRPSILSAKIYADSLLNDKDFSKEFKKSKLYNTLNVHAKIVAQSKGKEQLKGLTKVLMKSDPKLVLKVALGDFNNFDLLKLLGRTIF</sequence>
<evidence type="ECO:0000313" key="3">
    <source>
        <dbReference type="EMBL" id="BBG28190.1"/>
    </source>
</evidence>
<dbReference type="EMBL" id="AP018930">
    <property type="protein sequence ID" value="BBG28190.1"/>
    <property type="molecule type" value="Genomic_DNA"/>
</dbReference>
<protein>
    <submittedName>
        <fullName evidence="3">Digeranylgeranylglycerophospholipid reductase</fullName>
    </submittedName>
</protein>
<name>A0A510E7F3_9CREN</name>
<dbReference type="EMBL" id="AP018929">
    <property type="protein sequence ID" value="BBG25396.1"/>
    <property type="molecule type" value="Genomic_DNA"/>
</dbReference>
<dbReference type="GO" id="GO:0016491">
    <property type="term" value="F:oxidoreductase activity"/>
    <property type="evidence" value="ECO:0007669"/>
    <property type="project" value="InterPro"/>
</dbReference>
<organism evidence="3 5">
    <name type="scientific">Sulfuracidifex tepidarius</name>
    <dbReference type="NCBI Taxonomy" id="1294262"/>
    <lineage>
        <taxon>Archaea</taxon>
        <taxon>Thermoproteota</taxon>
        <taxon>Thermoprotei</taxon>
        <taxon>Sulfolobales</taxon>
        <taxon>Sulfolobaceae</taxon>
        <taxon>Sulfuracidifex</taxon>
    </lineage>
</organism>
<reference evidence="3 4" key="2">
    <citation type="journal article" date="2020" name="Int. J. Syst. Evol. Microbiol.">
        <title>Sulfuracidifex tepidarius gen. nov., sp. nov. and transfer of Sulfolobus metallicus Huber and Stetter 1992 to the genus Sulfuracidifex as Sulfuracidifex metallicus comb. nov.</title>
        <authorList>
            <person name="Itoh T."/>
            <person name="Miura T."/>
            <person name="Sakai H.D."/>
            <person name="Kato S."/>
            <person name="Ohkuma M."/>
            <person name="Takashina T."/>
        </authorList>
    </citation>
    <scope>NUCLEOTIDE SEQUENCE</scope>
    <source>
        <strain evidence="2 4">IC-006</strain>
        <strain evidence="3">IC-007</strain>
    </source>
</reference>
<dbReference type="RefSeq" id="WP_149528858.1">
    <property type="nucleotide sequence ID" value="NZ_AP018929.1"/>
</dbReference>
<evidence type="ECO:0000313" key="4">
    <source>
        <dbReference type="Proteomes" id="UP000322983"/>
    </source>
</evidence>
<dbReference type="Proteomes" id="UP000325030">
    <property type="component" value="Chromosome"/>
</dbReference>
<accession>A0A510E7F3</accession>
<dbReference type="Proteomes" id="UP000322983">
    <property type="component" value="Chromosome"/>
</dbReference>
<dbReference type="PANTHER" id="PTHR42685">
    <property type="entry name" value="GERANYLGERANYL DIPHOSPHATE REDUCTASE"/>
    <property type="match status" value="1"/>
</dbReference>
<evidence type="ECO:0000313" key="2">
    <source>
        <dbReference type="EMBL" id="BBG25396.1"/>
    </source>
</evidence>
<dbReference type="InterPro" id="IPR036188">
    <property type="entry name" value="FAD/NAD-bd_sf"/>
</dbReference>
<evidence type="ECO:0000259" key="1">
    <source>
        <dbReference type="Pfam" id="PF07992"/>
    </source>
</evidence>
<feature type="domain" description="FAD/NAD(P)-binding" evidence="1">
    <location>
        <begin position="1"/>
        <end position="150"/>
    </location>
</feature>
<dbReference type="Pfam" id="PF07992">
    <property type="entry name" value="Pyr_redox_2"/>
    <property type="match status" value="1"/>
</dbReference>
<proteinExistence type="predicted"/>
<accession>A0A510DYT4</accession>
<dbReference type="OrthoDB" id="6062at2157"/>
<dbReference type="InterPro" id="IPR023753">
    <property type="entry name" value="FAD/NAD-binding_dom"/>
</dbReference>
<dbReference type="InterPro" id="IPR050407">
    <property type="entry name" value="Geranylgeranyl_reductase"/>
</dbReference>
<keyword evidence="4" id="KW-1185">Reference proteome</keyword>
<gene>
    <name evidence="2" type="ORF">IC006_2732</name>
    <name evidence="3" type="ORF">IC007_2746</name>
</gene>
<dbReference type="PANTHER" id="PTHR42685:SF20">
    <property type="entry name" value="HYDROGENASE, PUTATIVE-RELATED"/>
    <property type="match status" value="1"/>
</dbReference>
<dbReference type="GeneID" id="41719016"/>
<reference evidence="5" key="1">
    <citation type="submission" date="2018-09" db="EMBL/GenBank/DDBJ databases">
        <title>Complete Genome Sequencing of Sulfolobus sp. JCM 16834.</title>
        <authorList>
            <person name="Kato S."/>
            <person name="Itoh T."/>
            <person name="Ohkuma M."/>
        </authorList>
    </citation>
    <scope>NUCLEOTIDE SEQUENCE [LARGE SCALE GENOMIC DNA]</scope>
    <source>
        <strain evidence="5">IC-007</strain>
    </source>
</reference>
<dbReference type="KEGG" id="step:IC006_2732"/>
<evidence type="ECO:0000313" key="5">
    <source>
        <dbReference type="Proteomes" id="UP000325030"/>
    </source>
</evidence>
<dbReference type="STRING" id="1294262.GCA_001316085_00672"/>
<dbReference type="SUPFAM" id="SSF51905">
    <property type="entry name" value="FAD/NAD(P)-binding domain"/>
    <property type="match status" value="1"/>
</dbReference>
<dbReference type="AlphaFoldDB" id="A0A510E7F3"/>